<evidence type="ECO:0000313" key="4">
    <source>
        <dbReference type="Proteomes" id="UP001642409"/>
    </source>
</evidence>
<evidence type="ECO:0000313" key="2">
    <source>
        <dbReference type="EMBL" id="CAI9976739.1"/>
    </source>
</evidence>
<comment type="caution">
    <text evidence="2">The sequence shown here is derived from an EMBL/GenBank/DDBJ whole genome shotgun (WGS) entry which is preliminary data.</text>
</comment>
<reference evidence="2" key="1">
    <citation type="submission" date="2023-06" db="EMBL/GenBank/DDBJ databases">
        <authorList>
            <person name="Kurt Z."/>
        </authorList>
    </citation>
    <scope>NUCLEOTIDE SEQUENCE</scope>
</reference>
<reference evidence="3 4" key="2">
    <citation type="submission" date="2024-07" db="EMBL/GenBank/DDBJ databases">
        <authorList>
            <person name="Akdeniz Z."/>
        </authorList>
    </citation>
    <scope>NUCLEOTIDE SEQUENCE [LARGE SCALE GENOMIC DNA]</scope>
</reference>
<keyword evidence="1" id="KW-1133">Transmembrane helix</keyword>
<gene>
    <name evidence="2" type="ORF">HINF_LOCUS64384</name>
    <name evidence="3" type="ORF">HINF_LOCUS7485</name>
</gene>
<dbReference type="AlphaFoldDB" id="A0AA86RE66"/>
<dbReference type="Proteomes" id="UP001642409">
    <property type="component" value="Unassembled WGS sequence"/>
</dbReference>
<proteinExistence type="predicted"/>
<keyword evidence="4" id="KW-1185">Reference proteome</keyword>
<keyword evidence="1" id="KW-0472">Membrane</keyword>
<keyword evidence="1" id="KW-0812">Transmembrane</keyword>
<accession>A0AA86RE66</accession>
<evidence type="ECO:0000313" key="3">
    <source>
        <dbReference type="EMBL" id="CAL5983148.1"/>
    </source>
</evidence>
<dbReference type="EMBL" id="CAXDID020000015">
    <property type="protein sequence ID" value="CAL5983148.1"/>
    <property type="molecule type" value="Genomic_DNA"/>
</dbReference>
<name>A0AA86RE66_9EUKA</name>
<organism evidence="2">
    <name type="scientific">Hexamita inflata</name>
    <dbReference type="NCBI Taxonomy" id="28002"/>
    <lineage>
        <taxon>Eukaryota</taxon>
        <taxon>Metamonada</taxon>
        <taxon>Diplomonadida</taxon>
        <taxon>Hexamitidae</taxon>
        <taxon>Hexamitinae</taxon>
        <taxon>Hexamita</taxon>
    </lineage>
</organism>
<dbReference type="EMBL" id="CATOUU010001174">
    <property type="protein sequence ID" value="CAI9976739.1"/>
    <property type="molecule type" value="Genomic_DNA"/>
</dbReference>
<evidence type="ECO:0008006" key="5">
    <source>
        <dbReference type="Google" id="ProtNLM"/>
    </source>
</evidence>
<sequence length="555" mass="64229">MIILLYSIQDAQSFSECFSALSYIRGNSATYELQLHLLPFEDLEKITSQNLCQIYLPGKDVLTKIHYNDISFPKVGEPPIKFIYQYNQEIIVNFQLTQADYGHIINKQNAMYELWYDINLIKVNNSIGNIQHTKFNGTGCFSSISMLYTIYGDIDINVVPQDCVVDFSAASISFAYTTTTSNIEIPIYSCISGCQEGEFNASSLNFKEILIYRVRKTLALATQFANFYKAFIDYRMLTISLNIKFDTNGVETAIKQTIDNKIAVDTWNCVAVDPPTDTYWGLHLYTVLNPRGLFVQVRDTLANKLKCDTSSAVSVHLDHYMFEKQDIERQQQTLTMEQFEQNVGIQFNATPSYTRFRDTQFLNDSTFSLIILSFLDENNNILYEISQYGKAYMGCMAKQELKVYQEKVCATMTFEPRADCRQQFQDSTLRNHLTLFYTQNKQFYFIGFFNFVREVNYSFPNYELCFTCDDQTYDTTYTDIYFGKSCVDNIALMKDKLRRKQGADVGFFYCNNFDTIPSNYILAMYNTTWIPFFISTILVLIVVVILVVLIQTTQR</sequence>
<protein>
    <recommendedName>
        <fullName evidence="5">Transmembrane protein</fullName>
    </recommendedName>
</protein>
<evidence type="ECO:0000256" key="1">
    <source>
        <dbReference type="SAM" id="Phobius"/>
    </source>
</evidence>
<feature type="transmembrane region" description="Helical" evidence="1">
    <location>
        <begin position="529"/>
        <end position="550"/>
    </location>
</feature>